<dbReference type="CDD" id="cd15482">
    <property type="entry name" value="Sialidase_non-viral"/>
    <property type="match status" value="2"/>
</dbReference>
<keyword evidence="1" id="KW-0732">Signal</keyword>
<dbReference type="STRING" id="369401.SAMN05428642_103228"/>
<name>A0A1K2IMC4_9FLAO</name>
<gene>
    <name evidence="3" type="ORF">SAMN05428642_103228</name>
</gene>
<evidence type="ECO:0000256" key="1">
    <source>
        <dbReference type="ARBA" id="ARBA00022729"/>
    </source>
</evidence>
<reference evidence="3 4" key="1">
    <citation type="submission" date="2016-10" db="EMBL/GenBank/DDBJ databases">
        <authorList>
            <person name="de Groot N.N."/>
        </authorList>
    </citation>
    <scope>NUCLEOTIDE SEQUENCE [LARGE SCALE GENOMIC DNA]</scope>
    <source>
        <strain evidence="3 4">DSM 18180</strain>
    </source>
</reference>
<dbReference type="OrthoDB" id="9757947at2"/>
<organism evidence="3 4">
    <name type="scientific">Flaviramulus basaltis</name>
    <dbReference type="NCBI Taxonomy" id="369401"/>
    <lineage>
        <taxon>Bacteria</taxon>
        <taxon>Pseudomonadati</taxon>
        <taxon>Bacteroidota</taxon>
        <taxon>Flavobacteriia</taxon>
        <taxon>Flavobacteriales</taxon>
        <taxon>Flavobacteriaceae</taxon>
        <taxon>Flaviramulus</taxon>
    </lineage>
</organism>
<dbReference type="Proteomes" id="UP000182544">
    <property type="component" value="Unassembled WGS sequence"/>
</dbReference>
<dbReference type="RefSeq" id="WP_072402855.1">
    <property type="nucleotide sequence ID" value="NZ_FPKV01000003.1"/>
</dbReference>
<sequence length="910" mass="101756">MKTLAIPFSLFIFSFLIIKAHFSFDKKETHKTIENHFFSSPSYKAEIKSLPIYSEYERDILMIQPGDNAQFMLDFTYSKSYPQRLYAAQDVSGVWVSENFGETWNNLKNEGLLAPGIISIQADPLNKNRVIAAAHTRYYQSDYEKQQQGLYLTSDGGITWDRTQYISQLGEIRGATKLIAYGTNPSETEITNSKTNRVYAAFSQFSHTTKSGDDTIEHFDAKNYIYMSDNGGYVWDIKRTLDTTFYGDKIYGIKVHPQYNNKLFLYGEKGLIVIPDVANETSVAVNISKRTSVLNSLPDAPVYGNIYISDNGSNYIVPVVGHGIYRSTDGGFNWTPIEEEPWSDTMRAHFYESQTLSNIKIYVTGNDLHNVLRTMDGNGDNFAYSSSIGRTNPPNAWTSKISGPFANVIPNPTDSDIAFAQGNAVFHKTNDGGLNWTDSSDGFNGSQFTGMNLSQMFDPNDPNRFVYFMIDKGVITTTNGGITFNNNEVNKEALNLDHTTIYGAALCPYDNLYDGDTKNRNEIILASAGTTSKGRLIRSTDFGATWDTVASSNKVPRFFVAFNPQHPNIAYQYNERSIDYGATWTPMVDMPPNTMVCGMSPSDGDYIYAMDNLNGGTSRKIFRSTDGGLNWDANPVINVAEIDPSWKLTKGDSKNLLFVTHPTNKNVVYTNNPSGNRITKWNFMTSDTTEIGLPESDEANFHIEQFAIDPKYPNIQYVMNNPINTGKKFFVTTNYGYSWTNISEGFPNTFCRGLAVSPETGEVYFAGPNGTRVMLPPYLDSVNHYGINLSDPSFTTKKNMTSYSKVNYNENYIDGYTIGARMGNSEDSKVLSLEDLAVSKDVFIFPNPTSDNIDINGLKENIPASIYNIKGQLITIKQVNSNSNTINISGLADGIYILKIKNDTFKFVKK</sequence>
<dbReference type="EMBL" id="FPKV01000003">
    <property type="protein sequence ID" value="SFZ93604.1"/>
    <property type="molecule type" value="Genomic_DNA"/>
</dbReference>
<dbReference type="NCBIfam" id="TIGR04183">
    <property type="entry name" value="Por_Secre_tail"/>
    <property type="match status" value="1"/>
</dbReference>
<dbReference type="Gene3D" id="2.130.10.10">
    <property type="entry name" value="YVTN repeat-like/Quinoprotein amine dehydrogenase"/>
    <property type="match status" value="4"/>
</dbReference>
<dbReference type="AlphaFoldDB" id="A0A1K2IMC4"/>
<proteinExistence type="predicted"/>
<evidence type="ECO:0000313" key="4">
    <source>
        <dbReference type="Proteomes" id="UP000182544"/>
    </source>
</evidence>
<dbReference type="SUPFAM" id="SSF110296">
    <property type="entry name" value="Oligoxyloglucan reducing end-specific cellobiohydrolase"/>
    <property type="match status" value="2"/>
</dbReference>
<dbReference type="InterPro" id="IPR015943">
    <property type="entry name" value="WD40/YVTN_repeat-like_dom_sf"/>
</dbReference>
<evidence type="ECO:0000313" key="3">
    <source>
        <dbReference type="EMBL" id="SFZ93604.1"/>
    </source>
</evidence>
<evidence type="ECO:0000259" key="2">
    <source>
        <dbReference type="Pfam" id="PF18962"/>
    </source>
</evidence>
<accession>A0A1K2IMC4</accession>
<dbReference type="InterPro" id="IPR026444">
    <property type="entry name" value="Secre_tail"/>
</dbReference>
<feature type="domain" description="Secretion system C-terminal sorting" evidence="2">
    <location>
        <begin position="844"/>
        <end position="910"/>
    </location>
</feature>
<dbReference type="Pfam" id="PF18962">
    <property type="entry name" value="Por_Secre_tail"/>
    <property type="match status" value="1"/>
</dbReference>
<protein>
    <submittedName>
        <fullName evidence="3">Por secretion system C-terminal sorting domain-containing protein</fullName>
    </submittedName>
</protein>
<keyword evidence="4" id="KW-1185">Reference proteome</keyword>